<accession>A0A1G2T0R1</accession>
<evidence type="ECO:0000313" key="1">
    <source>
        <dbReference type="EMBL" id="OHA90419.1"/>
    </source>
</evidence>
<dbReference type="Gene3D" id="3.40.50.300">
    <property type="entry name" value="P-loop containing nucleotide triphosphate hydrolases"/>
    <property type="match status" value="1"/>
</dbReference>
<dbReference type="Pfam" id="PF13177">
    <property type="entry name" value="DNA_pol3_delta2"/>
    <property type="match status" value="1"/>
</dbReference>
<organism evidence="1 2">
    <name type="scientific">Candidatus Zambryskibacteria bacterium RIFCSPHIGHO2_01_FULL_46_25</name>
    <dbReference type="NCBI Taxonomy" id="1802738"/>
    <lineage>
        <taxon>Bacteria</taxon>
        <taxon>Candidatus Zambryskiibacteriota</taxon>
    </lineage>
</organism>
<gene>
    <name evidence="1" type="ORF">A2838_02395</name>
</gene>
<dbReference type="EMBL" id="MHVH01000005">
    <property type="protein sequence ID" value="OHA90419.1"/>
    <property type="molecule type" value="Genomic_DNA"/>
</dbReference>
<dbReference type="AlphaFoldDB" id="A0A1G2T0R1"/>
<evidence type="ECO:0000313" key="2">
    <source>
        <dbReference type="Proteomes" id="UP000178107"/>
    </source>
</evidence>
<dbReference type="InterPro" id="IPR027417">
    <property type="entry name" value="P-loop_NTPase"/>
</dbReference>
<sequence length="193" mass="22314">MHHAYLLIGERNLAEERLHSFWTERGVKLLGSPDFFVFNEPLFGIDEARRLGEAACLKAFGERKIFLLSPEKITLEAQNALLKTFEDPVPDTHFFLVVREEELIIPTLRSRMEILRLANEANEANEARNFLNLSPRDRLTFAAKFADKEKNLSIFLDELLRATKSKEVYKMRLYSDDRAASPRLILEHLAVVL</sequence>
<name>A0A1G2T0R1_9BACT</name>
<protein>
    <recommendedName>
        <fullName evidence="3">DNA polymerase III delta N-terminal domain-containing protein</fullName>
    </recommendedName>
</protein>
<reference evidence="1 2" key="1">
    <citation type="journal article" date="2016" name="Nat. Commun.">
        <title>Thousands of microbial genomes shed light on interconnected biogeochemical processes in an aquifer system.</title>
        <authorList>
            <person name="Anantharaman K."/>
            <person name="Brown C.T."/>
            <person name="Hug L.A."/>
            <person name="Sharon I."/>
            <person name="Castelle C.J."/>
            <person name="Probst A.J."/>
            <person name="Thomas B.C."/>
            <person name="Singh A."/>
            <person name="Wilkins M.J."/>
            <person name="Karaoz U."/>
            <person name="Brodie E.L."/>
            <person name="Williams K.H."/>
            <person name="Hubbard S.S."/>
            <person name="Banfield J.F."/>
        </authorList>
    </citation>
    <scope>NUCLEOTIDE SEQUENCE [LARGE SCALE GENOMIC DNA]</scope>
</reference>
<dbReference type="SUPFAM" id="SSF52540">
    <property type="entry name" value="P-loop containing nucleoside triphosphate hydrolases"/>
    <property type="match status" value="1"/>
</dbReference>
<dbReference type="Proteomes" id="UP000178107">
    <property type="component" value="Unassembled WGS sequence"/>
</dbReference>
<comment type="caution">
    <text evidence="1">The sequence shown here is derived from an EMBL/GenBank/DDBJ whole genome shotgun (WGS) entry which is preliminary data.</text>
</comment>
<evidence type="ECO:0008006" key="3">
    <source>
        <dbReference type="Google" id="ProtNLM"/>
    </source>
</evidence>
<proteinExistence type="predicted"/>